<name>A0A849L3U8_9RHOB</name>
<evidence type="ECO:0000256" key="3">
    <source>
        <dbReference type="HAMAP-Rule" id="MF_01384"/>
    </source>
</evidence>
<comment type="similarity">
    <text evidence="1 3">Belongs to the UreD family.</text>
</comment>
<comment type="function">
    <text evidence="3">Required for maturation of urease via the functional incorporation of the urease nickel metallocenter.</text>
</comment>
<dbReference type="Proteomes" id="UP000572377">
    <property type="component" value="Unassembled WGS sequence"/>
</dbReference>
<reference evidence="4 5" key="1">
    <citation type="submission" date="2020-05" db="EMBL/GenBank/DDBJ databases">
        <title>Gimesia benthica sp. nov., a novel planctomycete isolated from a deep-sea water sample of the Northwest Indian Ocean.</title>
        <authorList>
            <person name="Wang J."/>
            <person name="Ruan C."/>
            <person name="Song L."/>
            <person name="Zhu Y."/>
            <person name="Li A."/>
            <person name="Zheng X."/>
            <person name="Wang L."/>
            <person name="Lu Z."/>
            <person name="Huang Y."/>
            <person name="Du W."/>
            <person name="Zhou Y."/>
            <person name="Huang L."/>
            <person name="Dai X."/>
        </authorList>
    </citation>
    <scope>NUCLEOTIDE SEQUENCE [LARGE SCALE GENOMIC DNA]</scope>
    <source>
        <strain evidence="4 5">YYQ-30</strain>
    </source>
</reference>
<proteinExistence type="inferred from homology"/>
<dbReference type="GO" id="GO:0005737">
    <property type="term" value="C:cytoplasm"/>
    <property type="evidence" value="ECO:0007669"/>
    <property type="project" value="UniProtKB-SubCell"/>
</dbReference>
<dbReference type="Pfam" id="PF01774">
    <property type="entry name" value="UreD"/>
    <property type="match status" value="1"/>
</dbReference>
<keyword evidence="2 3" id="KW-0143">Chaperone</keyword>
<keyword evidence="3" id="KW-0963">Cytoplasm</keyword>
<comment type="subcellular location">
    <subcellularLocation>
        <location evidence="3">Cytoplasm</location>
    </subcellularLocation>
</comment>
<protein>
    <recommendedName>
        <fullName evidence="3">Urease accessory protein UreD</fullName>
    </recommendedName>
</protein>
<gene>
    <name evidence="3" type="primary">ureD</name>
    <name evidence="4" type="ORF">HMH01_10345</name>
</gene>
<dbReference type="HAMAP" id="MF_01384">
    <property type="entry name" value="UreD"/>
    <property type="match status" value="1"/>
</dbReference>
<dbReference type="PANTHER" id="PTHR33643:SF1">
    <property type="entry name" value="UREASE ACCESSORY PROTEIN D"/>
    <property type="match status" value="1"/>
</dbReference>
<dbReference type="AlphaFoldDB" id="A0A849L3U8"/>
<comment type="caution">
    <text evidence="4">The sequence shown here is derived from an EMBL/GenBank/DDBJ whole genome shotgun (WGS) entry which is preliminary data.</text>
</comment>
<dbReference type="InterPro" id="IPR002669">
    <property type="entry name" value="UreD"/>
</dbReference>
<organism evidence="4 5">
    <name type="scientific">Halovulum dunhuangense</name>
    <dbReference type="NCBI Taxonomy" id="1505036"/>
    <lineage>
        <taxon>Bacteria</taxon>
        <taxon>Pseudomonadati</taxon>
        <taxon>Pseudomonadota</taxon>
        <taxon>Alphaproteobacteria</taxon>
        <taxon>Rhodobacterales</taxon>
        <taxon>Paracoccaceae</taxon>
        <taxon>Halovulum</taxon>
    </lineage>
</organism>
<dbReference type="GO" id="GO:0016151">
    <property type="term" value="F:nickel cation binding"/>
    <property type="evidence" value="ECO:0007669"/>
    <property type="project" value="UniProtKB-UniRule"/>
</dbReference>
<comment type="subunit">
    <text evidence="3">UreD, UreF and UreG form a complex that acts as a GTP-hydrolysis-dependent molecular chaperone, activating the urease apoprotein by helping to assemble the nickel containing metallocenter of UreC. The UreE protein probably delivers the nickel.</text>
</comment>
<keyword evidence="5" id="KW-1185">Reference proteome</keyword>
<evidence type="ECO:0000256" key="1">
    <source>
        <dbReference type="ARBA" id="ARBA00007177"/>
    </source>
</evidence>
<accession>A0A849L3U8</accession>
<dbReference type="PANTHER" id="PTHR33643">
    <property type="entry name" value="UREASE ACCESSORY PROTEIN D"/>
    <property type="match status" value="1"/>
</dbReference>
<dbReference type="EMBL" id="JABFBC010000001">
    <property type="protein sequence ID" value="NNU80837.1"/>
    <property type="molecule type" value="Genomic_DNA"/>
</dbReference>
<evidence type="ECO:0000313" key="5">
    <source>
        <dbReference type="Proteomes" id="UP000572377"/>
    </source>
</evidence>
<keyword evidence="3" id="KW-0996">Nickel insertion</keyword>
<sequence length="275" mass="29874">MLMRPMSDPVQQRARGAVRVGFFLDRGATRLCDLYQQGSAKAMLPRVYGTEPVAVLINTAGGLTGGDRFRYEATLGAGARATLATQTAERAYRAASDTARVDVALRVGPGARLDWLPQETILFEGSALSRRLDLDLEGDATALVLESVVLGRAAMGEMPAALNFRDDWRIRRDGRLIHAEALRLAPPLPSLRDSPAALGDARAMATAVYLGADAADRLESVRAWPATPGVRMGASAWDGRLVLRWLAPTAQPLRVALIDFLTRFRDTPPPRVWTM</sequence>
<evidence type="ECO:0000313" key="4">
    <source>
        <dbReference type="EMBL" id="NNU80837.1"/>
    </source>
</evidence>
<evidence type="ECO:0000256" key="2">
    <source>
        <dbReference type="ARBA" id="ARBA00023186"/>
    </source>
</evidence>